<dbReference type="Proteomes" id="UP000039021">
    <property type="component" value="Unassembled WGS sequence"/>
</dbReference>
<organism evidence="2 5">
    <name type="scientific">Mycobacterium tuberculosis</name>
    <dbReference type="NCBI Taxonomy" id="1773"/>
    <lineage>
        <taxon>Bacteria</taxon>
        <taxon>Bacillati</taxon>
        <taxon>Actinomycetota</taxon>
        <taxon>Actinomycetes</taxon>
        <taxon>Mycobacteriales</taxon>
        <taxon>Mycobacteriaceae</taxon>
        <taxon>Mycobacterium</taxon>
        <taxon>Mycobacterium tuberculosis complex</taxon>
    </lineage>
</organism>
<evidence type="ECO:0000313" key="5">
    <source>
        <dbReference type="Proteomes" id="UP000044938"/>
    </source>
</evidence>
<feature type="compositionally biased region" description="Basic residues" evidence="1">
    <location>
        <begin position="108"/>
        <end position="123"/>
    </location>
</feature>
<gene>
    <name evidence="2" type="ORF">ERS007720_02045</name>
    <name evidence="3" type="ORF">ERS007739_03261</name>
</gene>
<proteinExistence type="predicted"/>
<protein>
    <submittedName>
        <fullName evidence="2">Uncharacterized protein</fullName>
    </submittedName>
</protein>
<evidence type="ECO:0000313" key="2">
    <source>
        <dbReference type="EMBL" id="COW21931.1"/>
    </source>
</evidence>
<dbReference type="EMBL" id="CSAJ01000239">
    <property type="protein sequence ID" value="COW21931.1"/>
    <property type="molecule type" value="Genomic_DNA"/>
</dbReference>
<name>A0A655IY01_MYCTX</name>
<dbReference type="EMBL" id="CSBK01001655">
    <property type="protein sequence ID" value="COY97347.1"/>
    <property type="molecule type" value="Genomic_DNA"/>
</dbReference>
<evidence type="ECO:0000256" key="1">
    <source>
        <dbReference type="SAM" id="MobiDB-lite"/>
    </source>
</evidence>
<accession>A0A655IY01</accession>
<reference evidence="3" key="1">
    <citation type="submission" date="2015-03" db="EMBL/GenBank/DDBJ databases">
        <authorList>
            <consortium name="Pathogen Informatics"/>
            <person name="Murphy D."/>
        </authorList>
    </citation>
    <scope>NUCLEOTIDE SEQUENCE</scope>
    <source>
        <strain evidence="3">N09902308</strain>
    </source>
</reference>
<dbReference type="AlphaFoldDB" id="A0A655IY01"/>
<evidence type="ECO:0000313" key="3">
    <source>
        <dbReference type="EMBL" id="COY97347.1"/>
    </source>
</evidence>
<reference evidence="4 5" key="2">
    <citation type="submission" date="2015-03" db="EMBL/GenBank/DDBJ databases">
        <authorList>
            <consortium name="Pathogen Informatics"/>
        </authorList>
    </citation>
    <scope>NUCLEOTIDE SEQUENCE [LARGE SCALE GENOMIC DNA]</scope>
    <source>
        <strain evidence="2 5">M09401471</strain>
        <strain evidence="4">N09902308</strain>
    </source>
</reference>
<sequence length="123" mass="14255">MQRADKEGGVRPVEDVGIQRVVATARTVDTLDGDVVVTHLHTGDWGSIAVEDNSADRVQRPQQPWPAFPEERRMIFDRRAQLRMHILHGSRPRSLQHPAPVTEVSPRQRIRPQRQRRRFVTQR</sequence>
<feature type="region of interest" description="Disordered" evidence="1">
    <location>
        <begin position="88"/>
        <end position="123"/>
    </location>
</feature>
<evidence type="ECO:0000313" key="4">
    <source>
        <dbReference type="Proteomes" id="UP000039021"/>
    </source>
</evidence>
<dbReference type="Proteomes" id="UP000044938">
    <property type="component" value="Unassembled WGS sequence"/>
</dbReference>